<reference evidence="1 2" key="1">
    <citation type="submission" date="2019-01" db="EMBL/GenBank/DDBJ databases">
        <title>Mucilaginibacter antarcticum sp. nov., isolated from antarctic soil.</title>
        <authorList>
            <person name="Yan Y.-Q."/>
            <person name="Du Z.-J."/>
        </authorList>
    </citation>
    <scope>NUCLEOTIDE SEQUENCE [LARGE SCALE GENOMIC DNA]</scope>
    <source>
        <strain evidence="1 2">F01003</strain>
    </source>
</reference>
<comment type="caution">
    <text evidence="1">The sequence shown here is derived from an EMBL/GenBank/DDBJ whole genome shotgun (WGS) entry which is preliminary data.</text>
</comment>
<dbReference type="OrthoDB" id="786433at2"/>
<organism evidence="1 2">
    <name type="scientific">Mucilaginibacter gilvus</name>
    <dbReference type="NCBI Taxonomy" id="2305909"/>
    <lineage>
        <taxon>Bacteria</taxon>
        <taxon>Pseudomonadati</taxon>
        <taxon>Bacteroidota</taxon>
        <taxon>Sphingobacteriia</taxon>
        <taxon>Sphingobacteriales</taxon>
        <taxon>Sphingobacteriaceae</taxon>
        <taxon>Mucilaginibacter</taxon>
    </lineage>
</organism>
<sequence length="308" mass="36057">MVGKLIYKYFFRPTLPIRYHLKHFGLMGWISLVQGEKQMKKAALDLAPITLSNDHQLECSYLTGEKYWYQTIFCAYSLAKVMQGRVRINIYSDGSLSPEQINLFNSILKGVAIISPDAMLNELDDKLPLQKYPSLRHLRESSPFFRKLVDMRLNNRYLVQLDSDMLFFNYPAELVEAYNTGNCYFMQDKIEASYYVLPEKQIEEQFGLQMERKINSGILAYNSAAIDWDFVETVCTYFLERVPVIHPPLLEQTINAIIVSRLNAAPLNQLYNILYNNKHNTISPDDVVRHYIFKAREFYLTKEWKQVL</sequence>
<dbReference type="RefSeq" id="WP_128531842.1">
    <property type="nucleotide sequence ID" value="NZ_SBIW01000001.1"/>
</dbReference>
<accession>A0A444MUL5</accession>
<keyword evidence="2" id="KW-1185">Reference proteome</keyword>
<dbReference type="EMBL" id="SBIW01000001">
    <property type="protein sequence ID" value="RWY57336.1"/>
    <property type="molecule type" value="Genomic_DNA"/>
</dbReference>
<dbReference type="SUPFAM" id="SSF53448">
    <property type="entry name" value="Nucleotide-diphospho-sugar transferases"/>
    <property type="match status" value="1"/>
</dbReference>
<name>A0A444MUL5_9SPHI</name>
<dbReference type="AlphaFoldDB" id="A0A444MUL5"/>
<evidence type="ECO:0008006" key="3">
    <source>
        <dbReference type="Google" id="ProtNLM"/>
    </source>
</evidence>
<dbReference type="Proteomes" id="UP000286701">
    <property type="component" value="Unassembled WGS sequence"/>
</dbReference>
<dbReference type="InterPro" id="IPR029044">
    <property type="entry name" value="Nucleotide-diphossugar_trans"/>
</dbReference>
<protein>
    <recommendedName>
        <fullName evidence="3">Glycosyl transferase</fullName>
    </recommendedName>
</protein>
<evidence type="ECO:0000313" key="2">
    <source>
        <dbReference type="Proteomes" id="UP000286701"/>
    </source>
</evidence>
<gene>
    <name evidence="1" type="ORF">EPL05_02035</name>
</gene>
<evidence type="ECO:0000313" key="1">
    <source>
        <dbReference type="EMBL" id="RWY57336.1"/>
    </source>
</evidence>
<proteinExistence type="predicted"/>
<dbReference type="Gene3D" id="3.90.550.10">
    <property type="entry name" value="Spore Coat Polysaccharide Biosynthesis Protein SpsA, Chain A"/>
    <property type="match status" value="1"/>
</dbReference>